<protein>
    <submittedName>
        <fullName evidence="2">Uncharacterized protein</fullName>
    </submittedName>
</protein>
<dbReference type="AlphaFoldDB" id="A0A1Y2E6Y0"/>
<proteinExistence type="predicted"/>
<dbReference type="GeneID" id="63775951"/>
<organism evidence="2 3">
    <name type="scientific">Pseudomassariella vexata</name>
    <dbReference type="NCBI Taxonomy" id="1141098"/>
    <lineage>
        <taxon>Eukaryota</taxon>
        <taxon>Fungi</taxon>
        <taxon>Dikarya</taxon>
        <taxon>Ascomycota</taxon>
        <taxon>Pezizomycotina</taxon>
        <taxon>Sordariomycetes</taxon>
        <taxon>Xylariomycetidae</taxon>
        <taxon>Amphisphaeriales</taxon>
        <taxon>Pseudomassariaceae</taxon>
        <taxon>Pseudomassariella</taxon>
    </lineage>
</organism>
<reference evidence="2 3" key="1">
    <citation type="submission" date="2016-07" db="EMBL/GenBank/DDBJ databases">
        <title>Pervasive Adenine N6-methylation of Active Genes in Fungi.</title>
        <authorList>
            <consortium name="DOE Joint Genome Institute"/>
            <person name="Mondo S.J."/>
            <person name="Dannebaum R.O."/>
            <person name="Kuo R.C."/>
            <person name="Labutti K."/>
            <person name="Haridas S."/>
            <person name="Kuo A."/>
            <person name="Salamov A."/>
            <person name="Ahrendt S.R."/>
            <person name="Lipzen A."/>
            <person name="Sullivan W."/>
            <person name="Andreopoulos W.B."/>
            <person name="Clum A."/>
            <person name="Lindquist E."/>
            <person name="Daum C."/>
            <person name="Ramamoorthy G.K."/>
            <person name="Gryganskyi A."/>
            <person name="Culley D."/>
            <person name="Magnuson J.K."/>
            <person name="James T.Y."/>
            <person name="O'Malley M.A."/>
            <person name="Stajich J.E."/>
            <person name="Spatafora J.W."/>
            <person name="Visel A."/>
            <person name="Grigoriev I.V."/>
        </authorList>
    </citation>
    <scope>NUCLEOTIDE SEQUENCE [LARGE SCALE GENOMIC DNA]</scope>
    <source>
        <strain evidence="2 3">CBS 129021</strain>
    </source>
</reference>
<sequence length="90" mass="10051">MGLLLTLITVFEWQNATDDLVSDMHIFMLGMTLASGNDAPTQTVQTRLTNSAHHLPLRLVNIANTLVFISFTLLRCCVCCWGIRSSPDER</sequence>
<evidence type="ECO:0000313" key="3">
    <source>
        <dbReference type="Proteomes" id="UP000193689"/>
    </source>
</evidence>
<feature type="chain" id="PRO_5012892325" evidence="1">
    <location>
        <begin position="17"/>
        <end position="90"/>
    </location>
</feature>
<dbReference type="InParanoid" id="A0A1Y2E6Y0"/>
<evidence type="ECO:0000256" key="1">
    <source>
        <dbReference type="SAM" id="SignalP"/>
    </source>
</evidence>
<keyword evidence="1" id="KW-0732">Signal</keyword>
<name>A0A1Y2E6Y0_9PEZI</name>
<comment type="caution">
    <text evidence="2">The sequence shown here is derived from an EMBL/GenBank/DDBJ whole genome shotgun (WGS) entry which is preliminary data.</text>
</comment>
<keyword evidence="3" id="KW-1185">Reference proteome</keyword>
<accession>A0A1Y2E6Y0</accession>
<feature type="signal peptide" evidence="1">
    <location>
        <begin position="1"/>
        <end position="16"/>
    </location>
</feature>
<gene>
    <name evidence="2" type="ORF">BCR38DRAFT_426061</name>
</gene>
<dbReference type="RefSeq" id="XP_040717718.1">
    <property type="nucleotide sequence ID" value="XM_040859739.1"/>
</dbReference>
<dbReference type="Proteomes" id="UP000193689">
    <property type="component" value="Unassembled WGS sequence"/>
</dbReference>
<dbReference type="EMBL" id="MCFJ01000004">
    <property type="protein sequence ID" value="ORY67094.1"/>
    <property type="molecule type" value="Genomic_DNA"/>
</dbReference>
<evidence type="ECO:0000313" key="2">
    <source>
        <dbReference type="EMBL" id="ORY67094.1"/>
    </source>
</evidence>